<evidence type="ECO:0008006" key="4">
    <source>
        <dbReference type="Google" id="ProtNLM"/>
    </source>
</evidence>
<evidence type="ECO:0000256" key="1">
    <source>
        <dbReference type="SAM" id="MobiDB-lite"/>
    </source>
</evidence>
<reference evidence="2 3" key="1">
    <citation type="journal article" date="2019" name="Int. J. Syst. Evol. Microbiol.">
        <title>The Global Catalogue of Microorganisms (GCM) 10K type strain sequencing project: providing services to taxonomists for standard genome sequencing and annotation.</title>
        <authorList>
            <consortium name="The Broad Institute Genomics Platform"/>
            <consortium name="The Broad Institute Genome Sequencing Center for Infectious Disease"/>
            <person name="Wu L."/>
            <person name="Ma J."/>
        </authorList>
    </citation>
    <scope>NUCLEOTIDE SEQUENCE [LARGE SCALE GENOMIC DNA]</scope>
    <source>
        <strain evidence="2 3">JCM 14559</strain>
    </source>
</reference>
<dbReference type="EMBL" id="BAAANS010000016">
    <property type="protein sequence ID" value="GAA2097540.1"/>
    <property type="molecule type" value="Genomic_DNA"/>
</dbReference>
<dbReference type="RefSeq" id="WP_344552322.1">
    <property type="nucleotide sequence ID" value="NZ_BAAANS010000016.1"/>
</dbReference>
<evidence type="ECO:0000313" key="3">
    <source>
        <dbReference type="Proteomes" id="UP001500897"/>
    </source>
</evidence>
<accession>A0ABN2WRD5</accession>
<proteinExistence type="predicted"/>
<gene>
    <name evidence="2" type="ORF">GCM10009759_27740</name>
</gene>
<feature type="region of interest" description="Disordered" evidence="1">
    <location>
        <begin position="110"/>
        <end position="131"/>
    </location>
</feature>
<dbReference type="Proteomes" id="UP001500897">
    <property type="component" value="Unassembled WGS sequence"/>
</dbReference>
<protein>
    <recommendedName>
        <fullName evidence="4">MftR C-terminal domain-containing protein</fullName>
    </recommendedName>
</protein>
<organism evidence="2 3">
    <name type="scientific">Kitasatospora saccharophila</name>
    <dbReference type="NCBI Taxonomy" id="407973"/>
    <lineage>
        <taxon>Bacteria</taxon>
        <taxon>Bacillati</taxon>
        <taxon>Actinomycetota</taxon>
        <taxon>Actinomycetes</taxon>
        <taxon>Kitasatosporales</taxon>
        <taxon>Streptomycetaceae</taxon>
        <taxon>Kitasatospora</taxon>
    </lineage>
</organism>
<comment type="caution">
    <text evidence="2">The sequence shown here is derived from an EMBL/GenBank/DDBJ whole genome shotgun (WGS) entry which is preliminary data.</text>
</comment>
<name>A0ABN2WRD5_9ACTN</name>
<evidence type="ECO:0000313" key="2">
    <source>
        <dbReference type="EMBL" id="GAA2097540.1"/>
    </source>
</evidence>
<feature type="compositionally biased region" description="Low complexity" evidence="1">
    <location>
        <begin position="110"/>
        <end position="125"/>
    </location>
</feature>
<keyword evidence="3" id="KW-1185">Reference proteome</keyword>
<sequence length="131" mass="13214">MGELAQRQADWRHRIVLKRAAAAIGRASGREVVPGRHGELAEELAHDLAADVITGSTCAPGLPELTVRERAALVAVCALAAVMPAAVLGDVKYKIPPLASAMDAAHAAGRAAGPGTGAAWPAEGPGPCGRG</sequence>